<feature type="region of interest" description="Disordered" evidence="1">
    <location>
        <begin position="50"/>
        <end position="82"/>
    </location>
</feature>
<comment type="caution">
    <text evidence="3">The sequence shown here is derived from an EMBL/GenBank/DDBJ whole genome shotgun (WGS) entry which is preliminary data.</text>
</comment>
<dbReference type="Proteomes" id="UP001159427">
    <property type="component" value="Unassembled WGS sequence"/>
</dbReference>
<evidence type="ECO:0008006" key="5">
    <source>
        <dbReference type="Google" id="ProtNLM"/>
    </source>
</evidence>
<sequence>MVNLLQQVLLVPVALLLLALLLNSHRKVQARPTDSSTFFIRNLNENSHSRNIAQNSTKKTAVLKPRQKDGAGSANGIDMQPTRHSIIERATDNQEESLTADGAGLTRTSFPSSVNKNPCIKRFRYRIIFNYFFAIPVCKGHQGCFEVIKIVNFGKGRTYAIPTNCQRVNKQ</sequence>
<keyword evidence="4" id="KW-1185">Reference proteome</keyword>
<evidence type="ECO:0000313" key="3">
    <source>
        <dbReference type="EMBL" id="CAH3148710.1"/>
    </source>
</evidence>
<keyword evidence="2" id="KW-0732">Signal</keyword>
<gene>
    <name evidence="3" type="ORF">PEVE_00044682</name>
</gene>
<feature type="compositionally biased region" description="Polar residues" evidence="1">
    <location>
        <begin position="50"/>
        <end position="59"/>
    </location>
</feature>
<protein>
    <recommendedName>
        <fullName evidence="5">Secreted protein</fullName>
    </recommendedName>
</protein>
<feature type="signal peptide" evidence="2">
    <location>
        <begin position="1"/>
        <end position="30"/>
    </location>
</feature>
<feature type="chain" id="PRO_5046022960" description="Secreted protein" evidence="2">
    <location>
        <begin position="31"/>
        <end position="171"/>
    </location>
</feature>
<evidence type="ECO:0000256" key="2">
    <source>
        <dbReference type="SAM" id="SignalP"/>
    </source>
</evidence>
<accession>A0ABN8PQM0</accession>
<evidence type="ECO:0000313" key="4">
    <source>
        <dbReference type="Proteomes" id="UP001159427"/>
    </source>
</evidence>
<organism evidence="3 4">
    <name type="scientific">Porites evermanni</name>
    <dbReference type="NCBI Taxonomy" id="104178"/>
    <lineage>
        <taxon>Eukaryota</taxon>
        <taxon>Metazoa</taxon>
        <taxon>Cnidaria</taxon>
        <taxon>Anthozoa</taxon>
        <taxon>Hexacorallia</taxon>
        <taxon>Scleractinia</taxon>
        <taxon>Fungiina</taxon>
        <taxon>Poritidae</taxon>
        <taxon>Porites</taxon>
    </lineage>
</organism>
<evidence type="ECO:0000256" key="1">
    <source>
        <dbReference type="SAM" id="MobiDB-lite"/>
    </source>
</evidence>
<name>A0ABN8PQM0_9CNID</name>
<reference evidence="3 4" key="1">
    <citation type="submission" date="2022-05" db="EMBL/GenBank/DDBJ databases">
        <authorList>
            <consortium name="Genoscope - CEA"/>
            <person name="William W."/>
        </authorList>
    </citation>
    <scope>NUCLEOTIDE SEQUENCE [LARGE SCALE GENOMIC DNA]</scope>
</reference>
<proteinExistence type="predicted"/>
<dbReference type="EMBL" id="CALNXI010000957">
    <property type="protein sequence ID" value="CAH3148710.1"/>
    <property type="molecule type" value="Genomic_DNA"/>
</dbReference>